<accession>A0A922L9N1</accession>
<reference evidence="2" key="2">
    <citation type="journal article" date="2022" name="Res Sq">
        <title>Comparative Genomics Reveals Insights into the Divergent Evolution of Astigmatic Mites and Household Pest Adaptations.</title>
        <authorList>
            <person name="Xiong Q."/>
            <person name="Wan A.T.-Y."/>
            <person name="Liu X.-Y."/>
            <person name="Fung C.S.-H."/>
            <person name="Xiao X."/>
            <person name="Malainual N."/>
            <person name="Hou J."/>
            <person name="Wang L."/>
            <person name="Wang M."/>
            <person name="Yang K."/>
            <person name="Cui Y."/>
            <person name="Leung E."/>
            <person name="Nong W."/>
            <person name="Shin S.-K."/>
            <person name="Au S."/>
            <person name="Jeong K.Y."/>
            <person name="Chew F.T."/>
            <person name="Hui J."/>
            <person name="Leung T.F."/>
            <person name="Tungtrongchitr A."/>
            <person name="Zhong N."/>
            <person name="Liu Z."/>
            <person name="Tsui S."/>
        </authorList>
    </citation>
    <scope>NUCLEOTIDE SEQUENCE</scope>
    <source>
        <strain evidence="2">Derf</strain>
        <tissue evidence="2">Whole organism</tissue>
    </source>
</reference>
<reference evidence="2" key="1">
    <citation type="submission" date="2013-05" db="EMBL/GenBank/DDBJ databases">
        <authorList>
            <person name="Yim A.K.Y."/>
            <person name="Chan T.F."/>
            <person name="Ji K.M."/>
            <person name="Liu X.Y."/>
            <person name="Zhou J.W."/>
            <person name="Li R.Q."/>
            <person name="Yang K.Y."/>
            <person name="Li J."/>
            <person name="Li M."/>
            <person name="Law P.T.W."/>
            <person name="Wu Y.L."/>
            <person name="Cai Z.L."/>
            <person name="Qin H."/>
            <person name="Bao Y."/>
            <person name="Leung R.K.K."/>
            <person name="Ng P.K.S."/>
            <person name="Zou J."/>
            <person name="Zhong X.J."/>
            <person name="Ran P.X."/>
            <person name="Zhong N.S."/>
            <person name="Liu Z.G."/>
            <person name="Tsui S.K.W."/>
        </authorList>
    </citation>
    <scope>NUCLEOTIDE SEQUENCE</scope>
    <source>
        <strain evidence="2">Derf</strain>
        <tissue evidence="2">Whole organism</tissue>
    </source>
</reference>
<evidence type="ECO:0000313" key="2">
    <source>
        <dbReference type="EMBL" id="KAH9522867.1"/>
    </source>
</evidence>
<name>A0A922L9N1_DERFA</name>
<dbReference type="AlphaFoldDB" id="A0A922L9N1"/>
<comment type="caution">
    <text evidence="2">The sequence shown here is derived from an EMBL/GenBank/DDBJ whole genome shotgun (WGS) entry which is preliminary data.</text>
</comment>
<dbReference type="Proteomes" id="UP000790347">
    <property type="component" value="Unassembled WGS sequence"/>
</dbReference>
<sequence>MAQYYHHHNDNDDDTGQQQQPETIIYCTISMDTNEGKKPLFIHETIKKTGNFLAINQIKSNQNIMRLLEI</sequence>
<evidence type="ECO:0000313" key="3">
    <source>
        <dbReference type="Proteomes" id="UP000790347"/>
    </source>
</evidence>
<gene>
    <name evidence="2" type="ORF">DERF_006421</name>
</gene>
<protein>
    <submittedName>
        <fullName evidence="2">Uncharacterized protein</fullName>
    </submittedName>
</protein>
<evidence type="ECO:0000256" key="1">
    <source>
        <dbReference type="SAM" id="MobiDB-lite"/>
    </source>
</evidence>
<proteinExistence type="predicted"/>
<feature type="region of interest" description="Disordered" evidence="1">
    <location>
        <begin position="1"/>
        <end position="21"/>
    </location>
</feature>
<keyword evidence="3" id="KW-1185">Reference proteome</keyword>
<organism evidence="2 3">
    <name type="scientific">Dermatophagoides farinae</name>
    <name type="common">American house dust mite</name>
    <dbReference type="NCBI Taxonomy" id="6954"/>
    <lineage>
        <taxon>Eukaryota</taxon>
        <taxon>Metazoa</taxon>
        <taxon>Ecdysozoa</taxon>
        <taxon>Arthropoda</taxon>
        <taxon>Chelicerata</taxon>
        <taxon>Arachnida</taxon>
        <taxon>Acari</taxon>
        <taxon>Acariformes</taxon>
        <taxon>Sarcoptiformes</taxon>
        <taxon>Astigmata</taxon>
        <taxon>Psoroptidia</taxon>
        <taxon>Analgoidea</taxon>
        <taxon>Pyroglyphidae</taxon>
        <taxon>Dermatophagoidinae</taxon>
        <taxon>Dermatophagoides</taxon>
    </lineage>
</organism>
<dbReference type="EMBL" id="ASGP02000002">
    <property type="protein sequence ID" value="KAH9522867.1"/>
    <property type="molecule type" value="Genomic_DNA"/>
</dbReference>